<feature type="transmembrane region" description="Helical" evidence="1">
    <location>
        <begin position="57"/>
        <end position="78"/>
    </location>
</feature>
<keyword evidence="1" id="KW-1133">Transmembrane helix</keyword>
<dbReference type="AlphaFoldDB" id="A0A0K2GA95"/>
<accession>A0A0K2GA95</accession>
<reference evidence="2 3" key="1">
    <citation type="journal article" date="2015" name="Proc. Natl. Acad. Sci. U.S.A.">
        <title>Expanded metabolic versatility of ubiquitous nitrite-oxidizing bacteria from the genus Nitrospira.</title>
        <authorList>
            <person name="Koch H."/>
            <person name="Lucker S."/>
            <person name="Albertsen M."/>
            <person name="Kitzinger K."/>
            <person name="Herbold C."/>
            <person name="Spieck E."/>
            <person name="Nielsen P.H."/>
            <person name="Wagner M."/>
            <person name="Daims H."/>
        </authorList>
    </citation>
    <scope>NUCLEOTIDE SEQUENCE [LARGE SCALE GENOMIC DNA]</scope>
    <source>
        <strain evidence="2 3">NSP M-1</strain>
    </source>
</reference>
<gene>
    <name evidence="2" type="ORF">NITMOv2_1076</name>
</gene>
<sequence length="117" mass="12477">MTPTSRHPLRGLLIAQFCGAFNDNAWKLMVALLAIRQATAHMAPGSDAETVAQTQTAITFMIFTLPLVLLSLVGGTLADRLSKRTVIISIKIVEVLLVVESGGRRAAVDRAVRHGGA</sequence>
<evidence type="ECO:0000313" key="2">
    <source>
        <dbReference type="EMBL" id="ALA57507.1"/>
    </source>
</evidence>
<evidence type="ECO:0008006" key="4">
    <source>
        <dbReference type="Google" id="ProtNLM"/>
    </source>
</evidence>
<protein>
    <recommendedName>
        <fullName evidence="4">Major facilitator superfamily (MFS) profile domain-containing protein</fullName>
    </recommendedName>
</protein>
<keyword evidence="1" id="KW-0812">Transmembrane</keyword>
<dbReference type="PATRIC" id="fig|42253.5.peg.1060"/>
<evidence type="ECO:0000313" key="3">
    <source>
        <dbReference type="Proteomes" id="UP000069205"/>
    </source>
</evidence>
<dbReference type="InterPro" id="IPR036259">
    <property type="entry name" value="MFS_trans_sf"/>
</dbReference>
<dbReference type="SUPFAM" id="SSF103473">
    <property type="entry name" value="MFS general substrate transporter"/>
    <property type="match status" value="1"/>
</dbReference>
<name>A0A0K2GA95_NITMO</name>
<dbReference type="Proteomes" id="UP000069205">
    <property type="component" value="Chromosome"/>
</dbReference>
<proteinExistence type="predicted"/>
<dbReference type="RefSeq" id="WP_202967317.1">
    <property type="nucleotide sequence ID" value="NZ_CP011801.1"/>
</dbReference>
<organism evidence="2 3">
    <name type="scientific">Nitrospira moscoviensis</name>
    <dbReference type="NCBI Taxonomy" id="42253"/>
    <lineage>
        <taxon>Bacteria</taxon>
        <taxon>Pseudomonadati</taxon>
        <taxon>Nitrospirota</taxon>
        <taxon>Nitrospiria</taxon>
        <taxon>Nitrospirales</taxon>
        <taxon>Nitrospiraceae</taxon>
        <taxon>Nitrospira</taxon>
    </lineage>
</organism>
<dbReference type="STRING" id="42253.NITMOv2_1076"/>
<dbReference type="KEGG" id="nmv:NITMOv2_1076"/>
<dbReference type="EMBL" id="CP011801">
    <property type="protein sequence ID" value="ALA57507.1"/>
    <property type="molecule type" value="Genomic_DNA"/>
</dbReference>
<keyword evidence="1" id="KW-0472">Membrane</keyword>
<evidence type="ECO:0000256" key="1">
    <source>
        <dbReference type="SAM" id="Phobius"/>
    </source>
</evidence>
<dbReference type="Gene3D" id="1.20.1250.20">
    <property type="entry name" value="MFS general substrate transporter like domains"/>
    <property type="match status" value="1"/>
</dbReference>
<keyword evidence="3" id="KW-1185">Reference proteome</keyword>